<dbReference type="PANTHER" id="PTHR48079:SF6">
    <property type="entry name" value="NAD(P)-BINDING DOMAIN-CONTAINING PROTEIN-RELATED"/>
    <property type="match status" value="1"/>
</dbReference>
<dbReference type="RefSeq" id="WP_209467219.1">
    <property type="nucleotide sequence ID" value="NZ_JAGGLG010000022.1"/>
</dbReference>
<protein>
    <submittedName>
        <fullName evidence="2">Nucleoside-diphosphate-sugar epimerase</fullName>
    </submittedName>
</protein>
<dbReference type="EMBL" id="JAGGLG010000022">
    <property type="protein sequence ID" value="MBP2019103.1"/>
    <property type="molecule type" value="Genomic_DNA"/>
</dbReference>
<gene>
    <name evidence="2" type="ORF">J2Z79_002520</name>
</gene>
<evidence type="ECO:0000313" key="2">
    <source>
        <dbReference type="EMBL" id="MBP2019103.1"/>
    </source>
</evidence>
<dbReference type="CDD" id="cd05229">
    <property type="entry name" value="SDR_a3"/>
    <property type="match status" value="1"/>
</dbReference>
<organism evidence="2 3">
    <name type="scientific">Symbiobacterium terraclitae</name>
    <dbReference type="NCBI Taxonomy" id="557451"/>
    <lineage>
        <taxon>Bacteria</taxon>
        <taxon>Bacillati</taxon>
        <taxon>Bacillota</taxon>
        <taxon>Clostridia</taxon>
        <taxon>Eubacteriales</taxon>
        <taxon>Symbiobacteriaceae</taxon>
        <taxon>Symbiobacterium</taxon>
    </lineage>
</organism>
<dbReference type="PANTHER" id="PTHR48079">
    <property type="entry name" value="PROTEIN YEEZ"/>
    <property type="match status" value="1"/>
</dbReference>
<dbReference type="InterPro" id="IPR001509">
    <property type="entry name" value="Epimerase_deHydtase"/>
</dbReference>
<accession>A0ABS4JU92</accession>
<dbReference type="Pfam" id="PF01370">
    <property type="entry name" value="Epimerase"/>
    <property type="match status" value="1"/>
</dbReference>
<dbReference type="SUPFAM" id="SSF51735">
    <property type="entry name" value="NAD(P)-binding Rossmann-fold domains"/>
    <property type="match status" value="1"/>
</dbReference>
<dbReference type="Proteomes" id="UP001519289">
    <property type="component" value="Unassembled WGS sequence"/>
</dbReference>
<reference evidence="2 3" key="1">
    <citation type="submission" date="2021-03" db="EMBL/GenBank/DDBJ databases">
        <title>Genomic Encyclopedia of Type Strains, Phase IV (KMG-IV): sequencing the most valuable type-strain genomes for metagenomic binning, comparative biology and taxonomic classification.</title>
        <authorList>
            <person name="Goeker M."/>
        </authorList>
    </citation>
    <scope>NUCLEOTIDE SEQUENCE [LARGE SCALE GENOMIC DNA]</scope>
    <source>
        <strain evidence="2 3">DSM 27138</strain>
    </source>
</reference>
<keyword evidence="3" id="KW-1185">Reference proteome</keyword>
<dbReference type="InterPro" id="IPR036291">
    <property type="entry name" value="NAD(P)-bd_dom_sf"/>
</dbReference>
<evidence type="ECO:0000313" key="3">
    <source>
        <dbReference type="Proteomes" id="UP001519289"/>
    </source>
</evidence>
<feature type="domain" description="NAD-dependent epimerase/dehydratase" evidence="1">
    <location>
        <begin position="14"/>
        <end position="216"/>
    </location>
</feature>
<comment type="caution">
    <text evidence="2">The sequence shown here is derived from an EMBL/GenBank/DDBJ whole genome shotgun (WGS) entry which is preliminary data.</text>
</comment>
<sequence>MNLGTETGIHVVFGSGPVGMAVMQELLARGKRVRMVNRSGRADVPPPVEVVRADATDPVTAGLACRGAEVIYHCAKAPYTEWPEKFPPIMDGIIRAAADAGARLIYADNLYMYGPVDGPITEALPYRATGRKGRTRAQMADALMEAHRAGRVRAAICRASDFFGPGVLHSAMGERVFGAALAGRPAELLGSLDVPHTYTYIRDFARALVTLGERDEALGQVWHAPSAPTITTRQFLEMVFAEAGEKPRFRVAPRAFVALMGLFNPTIRELKEMLYTFERPYVVDHSRYARAFGDHSTPHPVAIRETLDWYRRRDASNVAAPGKAADGA</sequence>
<dbReference type="Gene3D" id="3.40.50.720">
    <property type="entry name" value="NAD(P)-binding Rossmann-like Domain"/>
    <property type="match status" value="1"/>
</dbReference>
<evidence type="ECO:0000259" key="1">
    <source>
        <dbReference type="Pfam" id="PF01370"/>
    </source>
</evidence>
<name>A0ABS4JU92_9FIRM</name>
<proteinExistence type="predicted"/>
<dbReference type="InterPro" id="IPR051783">
    <property type="entry name" value="NAD(P)-dependent_oxidoreduct"/>
</dbReference>